<dbReference type="PANTHER" id="PTHR43639">
    <property type="entry name" value="OXIDOREDUCTASE, SHORT-CHAIN DEHYDROGENASE/REDUCTASE FAMILY (AFU_ORTHOLOGUE AFUA_5G02870)"/>
    <property type="match status" value="1"/>
</dbReference>
<dbReference type="RefSeq" id="WP_319930527.1">
    <property type="nucleotide sequence ID" value="NZ_VCDN01000046.1"/>
</dbReference>
<name>A0ABU4SBD4_9GAMM</name>
<organism evidence="3 4">
    <name type="scientific">Xenorhabdus santafensis</name>
    <dbReference type="NCBI Taxonomy" id="2582833"/>
    <lineage>
        <taxon>Bacteria</taxon>
        <taxon>Pseudomonadati</taxon>
        <taxon>Pseudomonadota</taxon>
        <taxon>Gammaproteobacteria</taxon>
        <taxon>Enterobacterales</taxon>
        <taxon>Morganellaceae</taxon>
        <taxon>Xenorhabdus</taxon>
    </lineage>
</organism>
<dbReference type="PANTHER" id="PTHR43639:SF1">
    <property type="entry name" value="SHORT-CHAIN DEHYDROGENASE_REDUCTASE FAMILY PROTEIN"/>
    <property type="match status" value="1"/>
</dbReference>
<evidence type="ECO:0000256" key="2">
    <source>
        <dbReference type="ARBA" id="ARBA00023002"/>
    </source>
</evidence>
<dbReference type="InterPro" id="IPR036291">
    <property type="entry name" value="NAD(P)-bd_dom_sf"/>
</dbReference>
<keyword evidence="2" id="KW-0560">Oxidoreductase</keyword>
<keyword evidence="4" id="KW-1185">Reference proteome</keyword>
<dbReference type="SUPFAM" id="SSF51735">
    <property type="entry name" value="NAD(P)-binding Rossmann-fold domains"/>
    <property type="match status" value="1"/>
</dbReference>
<dbReference type="Proteomes" id="UP001271890">
    <property type="component" value="Unassembled WGS sequence"/>
</dbReference>
<dbReference type="InterPro" id="IPR002347">
    <property type="entry name" value="SDR_fam"/>
</dbReference>
<evidence type="ECO:0000313" key="3">
    <source>
        <dbReference type="EMBL" id="MDX7988116.1"/>
    </source>
</evidence>
<reference evidence="4" key="1">
    <citation type="journal article" date="2024" name="Toxins">
        <title>Genome Sequence Analysis of Native Xenorhabdus Strains Isolated from Entomopathogenic Nematodes in Argentina.</title>
        <authorList>
            <person name="Palma L."/>
            <person name="Frizzo L."/>
            <person name="Kaiser S."/>
            <person name="Berry C."/>
            <person name="Caballero P."/>
            <person name="Bode H.B."/>
            <person name="Del Valle E.E."/>
        </authorList>
    </citation>
    <scope>NUCLEOTIDE SEQUENCE [LARGE SCALE GENOMIC DNA]</scope>
    <source>
        <strain evidence="4">12</strain>
    </source>
</reference>
<evidence type="ECO:0000313" key="4">
    <source>
        <dbReference type="Proteomes" id="UP001271890"/>
    </source>
</evidence>
<accession>A0ABU4SBD4</accession>
<dbReference type="EMBL" id="VCDN01000046">
    <property type="protein sequence ID" value="MDX7988116.1"/>
    <property type="molecule type" value="Genomic_DNA"/>
</dbReference>
<comment type="caution">
    <text evidence="3">The sequence shown here is derived from an EMBL/GenBank/DDBJ whole genome shotgun (WGS) entry which is preliminary data.</text>
</comment>
<protein>
    <submittedName>
        <fullName evidence="3">SDR family NAD(P)-dependent oxidoreductase</fullName>
    </submittedName>
</protein>
<gene>
    <name evidence="3" type="ORF">FE392_12375</name>
</gene>
<dbReference type="Gene3D" id="3.40.50.720">
    <property type="entry name" value="NAD(P)-binding Rossmann-like Domain"/>
    <property type="match status" value="1"/>
</dbReference>
<proteinExistence type="inferred from homology"/>
<evidence type="ECO:0000256" key="1">
    <source>
        <dbReference type="ARBA" id="ARBA00006484"/>
    </source>
</evidence>
<dbReference type="Pfam" id="PF00106">
    <property type="entry name" value="adh_short"/>
    <property type="match status" value="1"/>
</dbReference>
<comment type="similarity">
    <text evidence="1">Belongs to the short-chain dehydrogenases/reductases (SDR) family.</text>
</comment>
<sequence>MTVHTSKKLTGKVALVTGGSRGIGCAIVEKLALDGVSFIGIHYAGQAEAAEEAVRKAQSFGSQAVALSRLLERWQKCKCRIVGLFP</sequence>